<feature type="region of interest" description="Disordered" evidence="1">
    <location>
        <begin position="141"/>
        <end position="168"/>
    </location>
</feature>
<evidence type="ECO:0000313" key="3">
    <source>
        <dbReference type="Proteomes" id="UP001596417"/>
    </source>
</evidence>
<gene>
    <name evidence="2" type="ORF">ACFQL7_02480</name>
</gene>
<organism evidence="2 3">
    <name type="scientific">Halocatena marina</name>
    <dbReference type="NCBI Taxonomy" id="2934937"/>
    <lineage>
        <taxon>Archaea</taxon>
        <taxon>Methanobacteriati</taxon>
        <taxon>Methanobacteriota</taxon>
        <taxon>Stenosarchaea group</taxon>
        <taxon>Halobacteria</taxon>
        <taxon>Halobacteriales</taxon>
        <taxon>Natronomonadaceae</taxon>
        <taxon>Halocatena</taxon>
    </lineage>
</organism>
<dbReference type="RefSeq" id="WP_390204482.1">
    <property type="nucleotide sequence ID" value="NZ_JBHTAX010000001.1"/>
</dbReference>
<protein>
    <submittedName>
        <fullName evidence="2">Uncharacterized protein</fullName>
    </submittedName>
</protein>
<reference evidence="2 3" key="1">
    <citation type="journal article" date="2019" name="Int. J. Syst. Evol. Microbiol.">
        <title>The Global Catalogue of Microorganisms (GCM) 10K type strain sequencing project: providing services to taxonomists for standard genome sequencing and annotation.</title>
        <authorList>
            <consortium name="The Broad Institute Genomics Platform"/>
            <consortium name="The Broad Institute Genome Sequencing Center for Infectious Disease"/>
            <person name="Wu L."/>
            <person name="Ma J."/>
        </authorList>
    </citation>
    <scope>NUCLEOTIDE SEQUENCE [LARGE SCALE GENOMIC DNA]</scope>
    <source>
        <strain evidence="2 3">RDMS1</strain>
    </source>
</reference>
<evidence type="ECO:0000256" key="1">
    <source>
        <dbReference type="SAM" id="MobiDB-lite"/>
    </source>
</evidence>
<dbReference type="Proteomes" id="UP001596417">
    <property type="component" value="Unassembled WGS sequence"/>
</dbReference>
<keyword evidence="3" id="KW-1185">Reference proteome</keyword>
<proteinExistence type="predicted"/>
<dbReference type="AlphaFoldDB" id="A0ABD5YLE2"/>
<name>A0ABD5YLE2_9EURY</name>
<evidence type="ECO:0000313" key="2">
    <source>
        <dbReference type="EMBL" id="MFC7188824.1"/>
    </source>
</evidence>
<accession>A0ABD5YLE2</accession>
<comment type="caution">
    <text evidence="2">The sequence shown here is derived from an EMBL/GenBank/DDBJ whole genome shotgun (WGS) entry which is preliminary data.</text>
</comment>
<sequence length="168" mass="18749">MIRFDVANPSFGEAINCTVRSEIELIGAPDGYSVSGGRAICPLTRADRWQRSPRVPAHADELSFETNVLVDVSESILENNQKHTVTCRLSDAMRVFYEDGVEAVELSFEFVYEDVFGDEYTEQLQLSRIDLTDETTLDDVFRPDSQSDSGGSVGSWFQDPKTTPLANK</sequence>
<dbReference type="EMBL" id="JBHTAX010000001">
    <property type="protein sequence ID" value="MFC7188824.1"/>
    <property type="molecule type" value="Genomic_DNA"/>
</dbReference>